<dbReference type="EMBL" id="ML739063">
    <property type="protein sequence ID" value="KAE8354857.1"/>
    <property type="molecule type" value="Genomic_DNA"/>
</dbReference>
<sequence>MNPLPPCRSIEYRSLIPTTRPGHSPEISESSWPSTVAPGLLLPTYPTPWTPTSTMLDSSPKPPHEKRPSPAPESNHTGPPFKKQCMEPANYADLLQLYERVKRDLTSRYSFPEQESTRAPWVAQVLLLLDHANDASDAHRDMIRSMEDELLRLGDLLKRIKDTAPLVLAIASAEHMMRVNDHDVEGKKIVQDRINRLEWSLEWE</sequence>
<reference evidence="3" key="1">
    <citation type="submission" date="2019-04" db="EMBL/GenBank/DDBJ databases">
        <title>Friends and foes A comparative genomics studyof 23 Aspergillus species from section Flavi.</title>
        <authorList>
            <consortium name="DOE Joint Genome Institute"/>
            <person name="Kjaerbolling I."/>
            <person name="Vesth T."/>
            <person name="Frisvad J.C."/>
            <person name="Nybo J.L."/>
            <person name="Theobald S."/>
            <person name="Kildgaard S."/>
            <person name="Isbrandt T."/>
            <person name="Kuo A."/>
            <person name="Sato A."/>
            <person name="Lyhne E.K."/>
            <person name="Kogle M.E."/>
            <person name="Wiebenga A."/>
            <person name="Kun R.S."/>
            <person name="Lubbers R.J."/>
            <person name="Makela M.R."/>
            <person name="Barry K."/>
            <person name="Chovatia M."/>
            <person name="Clum A."/>
            <person name="Daum C."/>
            <person name="Haridas S."/>
            <person name="He G."/>
            <person name="LaButti K."/>
            <person name="Lipzen A."/>
            <person name="Mondo S."/>
            <person name="Riley R."/>
            <person name="Salamov A."/>
            <person name="Simmons B.A."/>
            <person name="Magnuson J.K."/>
            <person name="Henrissat B."/>
            <person name="Mortensen U.H."/>
            <person name="Larsen T.O."/>
            <person name="Devries R.P."/>
            <person name="Grigoriev I.V."/>
            <person name="Machida M."/>
            <person name="Baker S.E."/>
            <person name="Andersen M.R."/>
        </authorList>
    </citation>
    <scope>NUCLEOTIDE SEQUENCE [LARGE SCALE GENOMIC DNA]</scope>
    <source>
        <strain evidence="3">CBS 553.77</strain>
    </source>
</reference>
<organism evidence="2 3">
    <name type="scientific">Aspergillus coremiiformis</name>
    <dbReference type="NCBI Taxonomy" id="138285"/>
    <lineage>
        <taxon>Eukaryota</taxon>
        <taxon>Fungi</taxon>
        <taxon>Dikarya</taxon>
        <taxon>Ascomycota</taxon>
        <taxon>Pezizomycotina</taxon>
        <taxon>Eurotiomycetes</taxon>
        <taxon>Eurotiomycetidae</taxon>
        <taxon>Eurotiales</taxon>
        <taxon>Aspergillaceae</taxon>
        <taxon>Aspergillus</taxon>
        <taxon>Aspergillus subgen. Circumdati</taxon>
    </lineage>
</organism>
<evidence type="ECO:0000313" key="2">
    <source>
        <dbReference type="EMBL" id="KAE8354857.1"/>
    </source>
</evidence>
<gene>
    <name evidence="2" type="ORF">BDV28DRAFT_146672</name>
</gene>
<feature type="region of interest" description="Disordered" evidence="1">
    <location>
        <begin position="1"/>
        <end position="82"/>
    </location>
</feature>
<name>A0A5N6ZB26_9EURO</name>
<dbReference type="Proteomes" id="UP000327118">
    <property type="component" value="Unassembled WGS sequence"/>
</dbReference>
<evidence type="ECO:0000313" key="3">
    <source>
        <dbReference type="Proteomes" id="UP000327118"/>
    </source>
</evidence>
<accession>A0A5N6ZB26</accession>
<protein>
    <submittedName>
        <fullName evidence="2">Uncharacterized protein</fullName>
    </submittedName>
</protein>
<proteinExistence type="predicted"/>
<dbReference type="AlphaFoldDB" id="A0A5N6ZB26"/>
<dbReference type="OrthoDB" id="4459243at2759"/>
<evidence type="ECO:0000256" key="1">
    <source>
        <dbReference type="SAM" id="MobiDB-lite"/>
    </source>
</evidence>
<keyword evidence="3" id="KW-1185">Reference proteome</keyword>